<keyword evidence="1" id="KW-0812">Transmembrane</keyword>
<accession>A0A9N8VAK4</accession>
<evidence type="ECO:0000256" key="1">
    <source>
        <dbReference type="SAM" id="Phobius"/>
    </source>
</evidence>
<gene>
    <name evidence="2" type="ORF">DERYTH_LOCUS394</name>
</gene>
<feature type="transmembrane region" description="Helical" evidence="1">
    <location>
        <begin position="185"/>
        <end position="213"/>
    </location>
</feature>
<comment type="caution">
    <text evidence="2">The sequence shown here is derived from an EMBL/GenBank/DDBJ whole genome shotgun (WGS) entry which is preliminary data.</text>
</comment>
<feature type="transmembrane region" description="Helical" evidence="1">
    <location>
        <begin position="20"/>
        <end position="44"/>
    </location>
</feature>
<protein>
    <submittedName>
        <fullName evidence="2">11960_t:CDS:1</fullName>
    </submittedName>
</protein>
<keyword evidence="1" id="KW-0472">Membrane</keyword>
<dbReference type="AlphaFoldDB" id="A0A9N8VAK4"/>
<keyword evidence="3" id="KW-1185">Reference proteome</keyword>
<proteinExistence type="predicted"/>
<evidence type="ECO:0000313" key="3">
    <source>
        <dbReference type="Proteomes" id="UP000789405"/>
    </source>
</evidence>
<sequence>MIIDLFRSKQINEPKSVKIFRIFIVGIAIALLIAIFIILCVEVIEEQPSIRTTYTEADSLPLPNIYFSHTYNFTIYCAFINDLTTQAGSDCGDSVAISGSAPYFGGFSSNYNVTSATGSTQFDLFFYITDPGYNASNLSNSMVMFAFDREFDIYSGDFSGTPTPFEQSLSDKNEYFLSQPTEDRIVLSLLGIIGGIWSALTAFYIFLFGLGLISPWGFVQRSKPFKDQYQKDIITTTLDLSDKKEKLNNEEHEISLAQKRQDYDLEKRVERLESFIKFYGEYVIDTSFLTSVNMDSTPEER</sequence>
<organism evidence="2 3">
    <name type="scientific">Dentiscutata erythropus</name>
    <dbReference type="NCBI Taxonomy" id="1348616"/>
    <lineage>
        <taxon>Eukaryota</taxon>
        <taxon>Fungi</taxon>
        <taxon>Fungi incertae sedis</taxon>
        <taxon>Mucoromycota</taxon>
        <taxon>Glomeromycotina</taxon>
        <taxon>Glomeromycetes</taxon>
        <taxon>Diversisporales</taxon>
        <taxon>Gigasporaceae</taxon>
        <taxon>Dentiscutata</taxon>
    </lineage>
</organism>
<reference evidence="2" key="1">
    <citation type="submission" date="2021-06" db="EMBL/GenBank/DDBJ databases">
        <authorList>
            <person name="Kallberg Y."/>
            <person name="Tangrot J."/>
            <person name="Rosling A."/>
        </authorList>
    </citation>
    <scope>NUCLEOTIDE SEQUENCE</scope>
    <source>
        <strain evidence="2">MA453B</strain>
    </source>
</reference>
<keyword evidence="1" id="KW-1133">Transmembrane helix</keyword>
<name>A0A9N8VAK4_9GLOM</name>
<dbReference type="OrthoDB" id="2443771at2759"/>
<dbReference type="EMBL" id="CAJVPY010000084">
    <property type="protein sequence ID" value="CAG8448905.1"/>
    <property type="molecule type" value="Genomic_DNA"/>
</dbReference>
<dbReference type="Proteomes" id="UP000789405">
    <property type="component" value="Unassembled WGS sequence"/>
</dbReference>
<evidence type="ECO:0000313" key="2">
    <source>
        <dbReference type="EMBL" id="CAG8448905.1"/>
    </source>
</evidence>